<keyword evidence="5" id="KW-0408">Iron</keyword>
<dbReference type="GO" id="GO:0031418">
    <property type="term" value="F:L-ascorbic acid binding"/>
    <property type="evidence" value="ECO:0007669"/>
    <property type="project" value="InterPro"/>
</dbReference>
<organism evidence="8">
    <name type="scientific">Amphora coffeiformis</name>
    <dbReference type="NCBI Taxonomy" id="265554"/>
    <lineage>
        <taxon>Eukaryota</taxon>
        <taxon>Sar</taxon>
        <taxon>Stramenopiles</taxon>
        <taxon>Ochrophyta</taxon>
        <taxon>Bacillariophyta</taxon>
        <taxon>Bacillariophyceae</taxon>
        <taxon>Bacillariophycidae</taxon>
        <taxon>Thalassiophysales</taxon>
        <taxon>Catenulaceae</taxon>
        <taxon>Amphora</taxon>
    </lineage>
</organism>
<comment type="cofactor">
    <cofactor evidence="1">
        <name>L-ascorbate</name>
        <dbReference type="ChEBI" id="CHEBI:38290"/>
    </cofactor>
</comment>
<dbReference type="InterPro" id="IPR005123">
    <property type="entry name" value="Oxoglu/Fe-dep_dioxygenase_dom"/>
</dbReference>
<dbReference type="AlphaFoldDB" id="A0A7S3L4H5"/>
<dbReference type="Gene3D" id="2.60.120.620">
    <property type="entry name" value="q2cbj1_9rhob like domain"/>
    <property type="match status" value="1"/>
</dbReference>
<dbReference type="SMART" id="SM00702">
    <property type="entry name" value="P4Hc"/>
    <property type="match status" value="1"/>
</dbReference>
<keyword evidence="2" id="KW-0479">Metal-binding</keyword>
<dbReference type="EMBL" id="HBIM01008703">
    <property type="protein sequence ID" value="CAE0409780.1"/>
    <property type="molecule type" value="Transcribed_RNA"/>
</dbReference>
<evidence type="ECO:0000259" key="7">
    <source>
        <dbReference type="PROSITE" id="PS51471"/>
    </source>
</evidence>
<evidence type="ECO:0000256" key="3">
    <source>
        <dbReference type="ARBA" id="ARBA00022964"/>
    </source>
</evidence>
<name>A0A7S3L4H5_9STRA</name>
<dbReference type="GO" id="GO:0051213">
    <property type="term" value="F:dioxygenase activity"/>
    <property type="evidence" value="ECO:0007669"/>
    <property type="project" value="UniProtKB-KW"/>
</dbReference>
<dbReference type="InterPro" id="IPR006620">
    <property type="entry name" value="Pro_4_hyd_alph"/>
</dbReference>
<evidence type="ECO:0000256" key="6">
    <source>
        <dbReference type="SAM" id="MobiDB-lite"/>
    </source>
</evidence>
<feature type="domain" description="Fe2OG dioxygenase" evidence="7">
    <location>
        <begin position="249"/>
        <end position="340"/>
    </location>
</feature>
<evidence type="ECO:0000256" key="2">
    <source>
        <dbReference type="ARBA" id="ARBA00022723"/>
    </source>
</evidence>
<keyword evidence="4" id="KW-0560">Oxidoreductase</keyword>
<reference evidence="8" key="1">
    <citation type="submission" date="2021-01" db="EMBL/GenBank/DDBJ databases">
        <authorList>
            <person name="Corre E."/>
            <person name="Pelletier E."/>
            <person name="Niang G."/>
            <person name="Scheremetjew M."/>
            <person name="Finn R."/>
            <person name="Kale V."/>
            <person name="Holt S."/>
            <person name="Cochrane G."/>
            <person name="Meng A."/>
            <person name="Brown T."/>
            <person name="Cohen L."/>
        </authorList>
    </citation>
    <scope>NUCLEOTIDE SEQUENCE</scope>
    <source>
        <strain evidence="8">CCMP127</strain>
    </source>
</reference>
<proteinExistence type="predicted"/>
<dbReference type="PROSITE" id="PS51471">
    <property type="entry name" value="FE2OG_OXY"/>
    <property type="match status" value="1"/>
</dbReference>
<gene>
    <name evidence="8" type="ORF">ACOF00016_LOCUS7380</name>
</gene>
<evidence type="ECO:0000256" key="5">
    <source>
        <dbReference type="ARBA" id="ARBA00023004"/>
    </source>
</evidence>
<protein>
    <recommendedName>
        <fullName evidence="7">Fe2OG dioxygenase domain-containing protein</fullName>
    </recommendedName>
</protein>
<dbReference type="GO" id="GO:0016705">
    <property type="term" value="F:oxidoreductase activity, acting on paired donors, with incorporation or reduction of molecular oxygen"/>
    <property type="evidence" value="ECO:0007669"/>
    <property type="project" value="InterPro"/>
</dbReference>
<accession>A0A7S3L4H5</accession>
<evidence type="ECO:0000256" key="1">
    <source>
        <dbReference type="ARBA" id="ARBA00001961"/>
    </source>
</evidence>
<dbReference type="GO" id="GO:0005506">
    <property type="term" value="F:iron ion binding"/>
    <property type="evidence" value="ECO:0007669"/>
    <property type="project" value="InterPro"/>
</dbReference>
<keyword evidence="3" id="KW-0223">Dioxygenase</keyword>
<evidence type="ECO:0000256" key="4">
    <source>
        <dbReference type="ARBA" id="ARBA00023002"/>
    </source>
</evidence>
<evidence type="ECO:0000313" key="8">
    <source>
        <dbReference type="EMBL" id="CAE0409780.1"/>
    </source>
</evidence>
<sequence length="366" mass="41062">MGATCSKCGVLEPVDPTTTRSSRQDSPDPQIYDLMRRSVGLSDSTPSAEPGQHHLLFKQQKKDKPTVPGAPTETYLPPTRLLVRRHSPRHYEEGLSGTHIYAVRYPSDQPLSVQKEMAQEQAQPKTKLKRRVVQEEYEIPEIKDGEPVDTLFRPSTMAVRPKQTVVDWVTVSEEHNIYIADVGLTMSQCDQIVQVTEQVCRGQYAAYTYAKQTLGCREFPTLAAISQPAVHRITHAILEFSQNNRLALDDREPHMVKYDVTKKERQKLDMHTDKSEWTFLISLSNGCGMDYEGGGTYFEALDATVHLSRGHALIFPGKLRHCGQRITSGLRFLLVGFLVDKTGVKAVEKENDATATATASYQSNMP</sequence>
<feature type="region of interest" description="Disordered" evidence="6">
    <location>
        <begin position="1"/>
        <end position="76"/>
    </location>
</feature>